<evidence type="ECO:0000313" key="6">
    <source>
        <dbReference type="Proteomes" id="UP000093902"/>
    </source>
</evidence>
<dbReference type="PROSITE" id="PS00041">
    <property type="entry name" value="HTH_ARAC_FAMILY_1"/>
    <property type="match status" value="1"/>
</dbReference>
<evidence type="ECO:0000256" key="1">
    <source>
        <dbReference type="ARBA" id="ARBA00023015"/>
    </source>
</evidence>
<dbReference type="PROSITE" id="PS01124">
    <property type="entry name" value="HTH_ARAC_FAMILY_2"/>
    <property type="match status" value="1"/>
</dbReference>
<evidence type="ECO:0000259" key="4">
    <source>
        <dbReference type="PROSITE" id="PS01124"/>
    </source>
</evidence>
<dbReference type="OrthoDB" id="110167at2"/>
<reference evidence="6" key="1">
    <citation type="submission" date="2016-06" db="EMBL/GenBank/DDBJ databases">
        <authorList>
            <person name="Sutton G."/>
            <person name="Brinkac L."/>
            <person name="Sanka R."/>
            <person name="Adams M."/>
            <person name="Lau E."/>
            <person name="Mehaffy C."/>
            <person name="Tameris M."/>
            <person name="Hatherill M."/>
            <person name="Hanekom W."/>
            <person name="Mahomed H."/>
            <person name="Mcshane H."/>
        </authorList>
    </citation>
    <scope>NUCLEOTIDE SEQUENCE [LARGE SCALE GENOMIC DNA]</scope>
    <source>
        <strain evidence="6">852002-51209_SCH5440388</strain>
    </source>
</reference>
<name>A0A1A0RD78_MYCPR</name>
<dbReference type="SUPFAM" id="SSF46689">
    <property type="entry name" value="Homeodomain-like"/>
    <property type="match status" value="2"/>
</dbReference>
<dbReference type="Proteomes" id="UP000093902">
    <property type="component" value="Unassembled WGS sequence"/>
</dbReference>
<dbReference type="InterPro" id="IPR050204">
    <property type="entry name" value="AraC_XylS_family_regulators"/>
</dbReference>
<evidence type="ECO:0000256" key="3">
    <source>
        <dbReference type="ARBA" id="ARBA00023163"/>
    </source>
</evidence>
<dbReference type="GO" id="GO:0043565">
    <property type="term" value="F:sequence-specific DNA binding"/>
    <property type="evidence" value="ECO:0007669"/>
    <property type="project" value="InterPro"/>
</dbReference>
<feature type="domain" description="HTH araC/xylS-type" evidence="4">
    <location>
        <begin position="163"/>
        <end position="261"/>
    </location>
</feature>
<sequence>MLGIGVEFVTQQFAESVDWSFSESDHKVLVWRGGQASSKEVEFEGGFAGRVAPRTSNVWVIPAELRSVALAREAECRFVQLTLPTAMIGRDTLRPSAGQQDPLLHHMIERIISVEERDDVAARLLQETLADGLRLHVRDRYGEAAPQSPPPRRVRELSGDEQRCLVEFIRDGADSEVTLQSLAGLVGMKLDVFRRAFERAFHMTPYQFVLHQRIIEAKLLLESAPLSITEISSAVGFSTPSHFATTFKQRVGVTPTTYRQATWGSREL</sequence>
<dbReference type="AlphaFoldDB" id="A0A1A0RD78"/>
<dbReference type="PANTHER" id="PTHR46796">
    <property type="entry name" value="HTH-TYPE TRANSCRIPTIONAL ACTIVATOR RHAS-RELATED"/>
    <property type="match status" value="1"/>
</dbReference>
<dbReference type="PRINTS" id="PR00032">
    <property type="entry name" value="HTHARAC"/>
</dbReference>
<dbReference type="InterPro" id="IPR018062">
    <property type="entry name" value="HTH_AraC-typ_CS"/>
</dbReference>
<dbReference type="EMBL" id="LZSO01000014">
    <property type="protein sequence ID" value="OBB31674.1"/>
    <property type="molecule type" value="Genomic_DNA"/>
</dbReference>
<gene>
    <name evidence="5" type="ORF">A5792_15285</name>
</gene>
<dbReference type="InterPro" id="IPR020449">
    <property type="entry name" value="Tscrpt_reg_AraC-type_HTH"/>
</dbReference>
<dbReference type="Pfam" id="PF12833">
    <property type="entry name" value="HTH_18"/>
    <property type="match status" value="1"/>
</dbReference>
<dbReference type="GO" id="GO:0003700">
    <property type="term" value="F:DNA-binding transcription factor activity"/>
    <property type="evidence" value="ECO:0007669"/>
    <property type="project" value="InterPro"/>
</dbReference>
<dbReference type="InterPro" id="IPR018060">
    <property type="entry name" value="HTH_AraC"/>
</dbReference>
<keyword evidence="3" id="KW-0804">Transcription</keyword>
<dbReference type="PANTHER" id="PTHR46796:SF6">
    <property type="entry name" value="ARAC SUBFAMILY"/>
    <property type="match status" value="1"/>
</dbReference>
<dbReference type="Gene3D" id="1.10.10.60">
    <property type="entry name" value="Homeodomain-like"/>
    <property type="match status" value="2"/>
</dbReference>
<dbReference type="InterPro" id="IPR009057">
    <property type="entry name" value="Homeodomain-like_sf"/>
</dbReference>
<evidence type="ECO:0000256" key="2">
    <source>
        <dbReference type="ARBA" id="ARBA00023125"/>
    </source>
</evidence>
<organism evidence="5 6">
    <name type="scientific">Mycolicibacterium peregrinum</name>
    <name type="common">Mycobacterium peregrinum</name>
    <dbReference type="NCBI Taxonomy" id="43304"/>
    <lineage>
        <taxon>Bacteria</taxon>
        <taxon>Bacillati</taxon>
        <taxon>Actinomycetota</taxon>
        <taxon>Actinomycetes</taxon>
        <taxon>Mycobacteriales</taxon>
        <taxon>Mycobacteriaceae</taxon>
        <taxon>Mycolicibacterium</taxon>
    </lineage>
</organism>
<accession>A0A1A0RD78</accession>
<keyword evidence="2" id="KW-0238">DNA-binding</keyword>
<evidence type="ECO:0000313" key="5">
    <source>
        <dbReference type="EMBL" id="OBB31674.1"/>
    </source>
</evidence>
<protein>
    <submittedName>
        <fullName evidence="5">AraC family transcriptional regulator</fullName>
    </submittedName>
</protein>
<dbReference type="SMART" id="SM00342">
    <property type="entry name" value="HTH_ARAC"/>
    <property type="match status" value="1"/>
</dbReference>
<comment type="caution">
    <text evidence="5">The sequence shown here is derived from an EMBL/GenBank/DDBJ whole genome shotgun (WGS) entry which is preliminary data.</text>
</comment>
<keyword evidence="1" id="KW-0805">Transcription regulation</keyword>
<proteinExistence type="predicted"/>